<feature type="compositionally biased region" description="Basic and acidic residues" evidence="21">
    <location>
        <begin position="337"/>
        <end position="357"/>
    </location>
</feature>
<evidence type="ECO:0000256" key="18">
    <source>
        <dbReference type="ARBA" id="ARBA00023328"/>
    </source>
</evidence>
<dbReference type="Gene3D" id="1.25.10.10">
    <property type="entry name" value="Leucine-rich Repeat Variant"/>
    <property type="match status" value="1"/>
</dbReference>
<evidence type="ECO:0000259" key="23">
    <source>
        <dbReference type="Pfam" id="PF03800"/>
    </source>
</evidence>
<keyword evidence="11" id="KW-0498">Mitosis</keyword>
<dbReference type="InterPro" id="IPR026739">
    <property type="entry name" value="AP_beta"/>
</dbReference>
<dbReference type="FunFam" id="1.10.418.60:FF:000003">
    <property type="entry name" value="Probable kinetochore protein nuf2"/>
    <property type="match status" value="1"/>
</dbReference>
<feature type="domain" description="Nuf2 DHR10-like" evidence="24">
    <location>
        <begin position="281"/>
        <end position="397"/>
    </location>
</feature>
<keyword evidence="10" id="KW-0132">Cell division</keyword>
<keyword evidence="16" id="KW-0539">Nucleus</keyword>
<comment type="subcellular location">
    <subcellularLocation>
        <location evidence="4">Chromosome</location>
        <location evidence="4">Centromere</location>
        <location evidence="4">Kinetochore</location>
    </subcellularLocation>
    <subcellularLocation>
        <location evidence="3">Endomembrane system</location>
    </subcellularLocation>
    <subcellularLocation>
        <location evidence="2">Nucleus</location>
    </subcellularLocation>
</comment>
<evidence type="ECO:0000256" key="20">
    <source>
        <dbReference type="SAM" id="Coils"/>
    </source>
</evidence>
<dbReference type="Pfam" id="PF18595">
    <property type="entry name" value="Nuf2_DHR10-like"/>
    <property type="match status" value="1"/>
</dbReference>
<evidence type="ECO:0000256" key="14">
    <source>
        <dbReference type="ARBA" id="ARBA00023054"/>
    </source>
</evidence>
<keyword evidence="13" id="KW-0653">Protein transport</keyword>
<evidence type="ECO:0000256" key="6">
    <source>
        <dbReference type="ARBA" id="ARBA00006613"/>
    </source>
</evidence>
<feature type="region of interest" description="Disordered" evidence="21">
    <location>
        <begin position="1020"/>
        <end position="1063"/>
    </location>
</feature>
<feature type="compositionally biased region" description="Acidic residues" evidence="21">
    <location>
        <begin position="1225"/>
        <end position="1279"/>
    </location>
</feature>
<evidence type="ECO:0000256" key="17">
    <source>
        <dbReference type="ARBA" id="ARBA00023306"/>
    </source>
</evidence>
<dbReference type="STRING" id="656916.A0A2G7G0U2"/>
<dbReference type="InterPro" id="IPR038275">
    <property type="entry name" value="Nuf2_N_sf"/>
</dbReference>
<accession>A0A2G7G0U2</accession>
<name>A0A2G7G0U2_9EURO</name>
<comment type="function">
    <text evidence="1">Acts as a component of the essential kinetochore-associated NDC80 complex, which is required for chromosome segregation and spindle checkpoint activity.</text>
</comment>
<dbReference type="GO" id="GO:0031262">
    <property type="term" value="C:Ndc80 complex"/>
    <property type="evidence" value="ECO:0007669"/>
    <property type="project" value="InterPro"/>
</dbReference>
<evidence type="ECO:0000256" key="19">
    <source>
        <dbReference type="ARBA" id="ARBA00072418"/>
    </source>
</evidence>
<evidence type="ECO:0000256" key="16">
    <source>
        <dbReference type="ARBA" id="ARBA00023242"/>
    </source>
</evidence>
<evidence type="ECO:0000256" key="11">
    <source>
        <dbReference type="ARBA" id="ARBA00022776"/>
    </source>
</evidence>
<evidence type="ECO:0000256" key="4">
    <source>
        <dbReference type="ARBA" id="ARBA00004629"/>
    </source>
</evidence>
<dbReference type="GO" id="GO:0012505">
    <property type="term" value="C:endomembrane system"/>
    <property type="evidence" value="ECO:0007669"/>
    <property type="project" value="UniProtKB-SubCell"/>
</dbReference>
<feature type="domain" description="Kinetochore protein Nuf2 N-terminal" evidence="23">
    <location>
        <begin position="28"/>
        <end position="169"/>
    </location>
</feature>
<evidence type="ECO:0000256" key="7">
    <source>
        <dbReference type="ARBA" id="ARBA00017594"/>
    </source>
</evidence>
<dbReference type="Proteomes" id="UP000231358">
    <property type="component" value="Unassembled WGS sequence"/>
</dbReference>
<dbReference type="InterPro" id="IPR002553">
    <property type="entry name" value="Clathrin/coatomer_adapt-like_N"/>
</dbReference>
<keyword evidence="8" id="KW-0813">Transport</keyword>
<proteinExistence type="inferred from homology"/>
<dbReference type="GO" id="GO:0030117">
    <property type="term" value="C:membrane coat"/>
    <property type="evidence" value="ECO:0007669"/>
    <property type="project" value="InterPro"/>
</dbReference>
<feature type="coiled-coil region" evidence="20">
    <location>
        <begin position="168"/>
        <end position="251"/>
    </location>
</feature>
<feature type="region of interest" description="Disordered" evidence="21">
    <location>
        <begin position="1"/>
        <end position="29"/>
    </location>
</feature>
<feature type="region of interest" description="Disordered" evidence="21">
    <location>
        <begin position="330"/>
        <end position="357"/>
    </location>
</feature>
<dbReference type="Gene3D" id="1.10.418.60">
    <property type="entry name" value="Ncd80 complex, Nuf2 subunit"/>
    <property type="match status" value="1"/>
</dbReference>
<keyword evidence="18" id="KW-0137">Centromere</keyword>
<keyword evidence="14 20" id="KW-0175">Coiled coil</keyword>
<dbReference type="InterPro" id="IPR011989">
    <property type="entry name" value="ARM-like"/>
</dbReference>
<feature type="region of interest" description="Disordered" evidence="21">
    <location>
        <begin position="1225"/>
        <end position="1300"/>
    </location>
</feature>
<dbReference type="GO" id="GO:0005634">
    <property type="term" value="C:nucleus"/>
    <property type="evidence" value="ECO:0007669"/>
    <property type="project" value="UniProtKB-SubCell"/>
</dbReference>
<dbReference type="EMBL" id="NEXV01000252">
    <property type="protein sequence ID" value="PIG86433.1"/>
    <property type="molecule type" value="Genomic_DNA"/>
</dbReference>
<comment type="similarity">
    <text evidence="5">Belongs to the NUF2 family.</text>
</comment>
<dbReference type="GO" id="GO:0016192">
    <property type="term" value="P:vesicle-mediated transport"/>
    <property type="evidence" value="ECO:0007669"/>
    <property type="project" value="InterPro"/>
</dbReference>
<keyword evidence="26" id="KW-1185">Reference proteome</keyword>
<evidence type="ECO:0000256" key="12">
    <source>
        <dbReference type="ARBA" id="ARBA00022838"/>
    </source>
</evidence>
<evidence type="ECO:0000313" key="26">
    <source>
        <dbReference type="Proteomes" id="UP000231358"/>
    </source>
</evidence>
<evidence type="ECO:0000256" key="2">
    <source>
        <dbReference type="ARBA" id="ARBA00004123"/>
    </source>
</evidence>
<evidence type="ECO:0000256" key="21">
    <source>
        <dbReference type="SAM" id="MobiDB-lite"/>
    </source>
</evidence>
<evidence type="ECO:0000256" key="3">
    <source>
        <dbReference type="ARBA" id="ARBA00004308"/>
    </source>
</evidence>
<evidence type="ECO:0000256" key="8">
    <source>
        <dbReference type="ARBA" id="ARBA00022448"/>
    </source>
</evidence>
<dbReference type="Pfam" id="PF03800">
    <property type="entry name" value="Nuf2"/>
    <property type="match status" value="1"/>
</dbReference>
<evidence type="ECO:0000313" key="25">
    <source>
        <dbReference type="EMBL" id="PIG86433.1"/>
    </source>
</evidence>
<dbReference type="GO" id="GO:0006886">
    <property type="term" value="P:intracellular protein transport"/>
    <property type="evidence" value="ECO:0007669"/>
    <property type="project" value="InterPro"/>
</dbReference>
<evidence type="ECO:0000256" key="9">
    <source>
        <dbReference type="ARBA" id="ARBA00022454"/>
    </source>
</evidence>
<keyword evidence="17" id="KW-0131">Cell cycle</keyword>
<reference evidence="25 26" key="1">
    <citation type="submission" date="2017-05" db="EMBL/GenBank/DDBJ databases">
        <title>Genome sequence for an aflatoxigenic pathogen of Argentinian peanut, Aspergillus arachidicola.</title>
        <authorList>
            <person name="Moore G."/>
            <person name="Beltz S.B."/>
            <person name="Mack B.M."/>
        </authorList>
    </citation>
    <scope>NUCLEOTIDE SEQUENCE [LARGE SCALE GENOMIC DNA]</scope>
    <source>
        <strain evidence="25 26">CBS 117610</strain>
    </source>
</reference>
<evidence type="ECO:0000256" key="13">
    <source>
        <dbReference type="ARBA" id="ARBA00022927"/>
    </source>
</evidence>
<sequence length="1300" mass="148445">MAYNHRMSQQFRGSQQHHGRGRKKEDENDALMRLPDKEIAGCINDIGIPFTAADLIKPNPQQIQMVFEWFAELLMNITHEAVEPAMRAAADDVGGDFPDIVPTDTRNLMGFFVSLRKLMMECGVNDFTFTDLTKPTHDRLVKIFSYLINFVRFRESQTPVIDEHFNKSEKTKARIDTLYAENQEMEQRLEEMRRNLRANEAQVKEKVRRNDELKARLLELRRNQERVAETLERVKADKTRRQTQLEEKTEKVVRTRQEVEKLRPYAMESPVSLQASLTELSENLLREKAQIDAMEKRARALQTSSDTFTVVSNDVQACVKLLEDISVELQKEEDEESRASRNKEAISERGNSVREVEQTEKLLQRQLARWNERIKTLRKNAQEKAEAAQARMEELREVQKQLREERAEKQRDMERRRIRIEQTEKKMVDLKENIESEIQSAHDEYLRLESHIKLYITEMENVRPKEGFGVNMETISRISSMLETARELTLEAAQSAAMTRGSSTGLTSRNVTTAHIKKLLDSRHDREVLDGMRRVITLMYRSEPSLPFFSAVVKNVANANIEVKKLVYIYLVHHAEAEPDLALLSINTIQKSLTDQSPQVRAMALRTMSGIRVPVISQIVSLAIKRGCGDMSPHVRKAAALAIPKCYRLDPNTLPQLIGYLSTLLGDTQYFVAGPAVSAFLEVCPDRIDLIHKHYRGLVKKLVDMDEWGQIATLRLLTIYARKCFPPRTEKVKQAVSKGFYDDEGDDESGREYEVPIVDPDLEIFLRSCRLLLQNRNSAVIVNVVRCFLYLAPPEYLAAVVGPLVALLRSPQDVQHIVLYNIVAVCLRHPAPFRKYVSHFLVRASDPPHIWRLKLEILTILFPHCGLHLKGVIISELEHFSQGTDPELVRESVRAIGRCAQNDPSTSGHCLRLLLNQIISLDDNLVSESLTVIRHLIQQDPASHEQTVIELVKHLGLTNNPDARATIVWLVGEYAGTEPERNFAPDVLRILVQDFANEAEAVKQQIVLLGAKVYLHHLLRNPPKEEPPASPKVEQQYKNEWTDDQDEEKNEENNQDEQKPEPQEDRIALLWRYLLLLARYDTSYDLRDRARLYKSLLASPSSTQLANLLLLAPKPVPHAPSPSETRKDLLIGSSTLIVGPDAGPHGLIGYQNLPDWVELGKEPDPSLREPDIKSELVEKAPATAGERLDRALREHQNTVAATSRQPNGRMPAAASAMKNKTLDQWLEDDESEEETESEEEVTDSEEETEEETDEETDEEDEDEEEEEETEEETDSDDGEEARQLLTRSSTHAQGSPRDVL</sequence>
<keyword evidence="9" id="KW-0158">Chromosome</keyword>
<evidence type="ECO:0000256" key="5">
    <source>
        <dbReference type="ARBA" id="ARBA00005498"/>
    </source>
</evidence>
<keyword evidence="15" id="KW-0472">Membrane</keyword>
<dbReference type="InterPro" id="IPR005549">
    <property type="entry name" value="Kinetochore_Nuf2_N"/>
</dbReference>
<dbReference type="InterPro" id="IPR041112">
    <property type="entry name" value="Nuf2_DHR10-like"/>
</dbReference>
<gene>
    <name evidence="25" type="ORF">AARAC_007537</name>
</gene>
<protein>
    <recommendedName>
        <fullName evidence="7">Probable kinetochore protein NUF2</fullName>
    </recommendedName>
    <alternativeName>
        <fullName evidence="19">Probable kinetochore protein nuf2</fullName>
    </alternativeName>
</protein>
<dbReference type="SUPFAM" id="SSF48371">
    <property type="entry name" value="ARM repeat"/>
    <property type="match status" value="1"/>
</dbReference>
<evidence type="ECO:0000256" key="10">
    <source>
        <dbReference type="ARBA" id="ARBA00022618"/>
    </source>
</evidence>
<feature type="domain" description="Clathrin/coatomer adaptor adaptin-like N-terminal" evidence="22">
    <location>
        <begin position="510"/>
        <end position="1099"/>
    </location>
</feature>
<evidence type="ECO:0000256" key="1">
    <source>
        <dbReference type="ARBA" id="ARBA00002772"/>
    </source>
</evidence>
<evidence type="ECO:0000259" key="24">
    <source>
        <dbReference type="Pfam" id="PF18595"/>
    </source>
</evidence>
<evidence type="ECO:0000256" key="15">
    <source>
        <dbReference type="ARBA" id="ARBA00023136"/>
    </source>
</evidence>
<comment type="caution">
    <text evidence="25">The sequence shown here is derived from an EMBL/GenBank/DDBJ whole genome shotgun (WGS) entry which is preliminary data.</text>
</comment>
<dbReference type="PANTHER" id="PTHR11134">
    <property type="entry name" value="ADAPTOR COMPLEX SUBUNIT BETA FAMILY MEMBER"/>
    <property type="match status" value="1"/>
</dbReference>
<comment type="similarity">
    <text evidence="6">Belongs to the adaptor complexes large subunit family.</text>
</comment>
<dbReference type="GO" id="GO:0051301">
    <property type="term" value="P:cell division"/>
    <property type="evidence" value="ECO:0007669"/>
    <property type="project" value="UniProtKB-KW"/>
</dbReference>
<evidence type="ECO:0000259" key="22">
    <source>
        <dbReference type="Pfam" id="PF01602"/>
    </source>
</evidence>
<dbReference type="Pfam" id="PF01602">
    <property type="entry name" value="Adaptin_N"/>
    <property type="match status" value="1"/>
</dbReference>
<keyword evidence="12" id="KW-0995">Kinetochore</keyword>
<feature type="compositionally biased region" description="Acidic residues" evidence="21">
    <location>
        <begin position="1042"/>
        <end position="1055"/>
    </location>
</feature>
<dbReference type="InterPro" id="IPR016024">
    <property type="entry name" value="ARM-type_fold"/>
</dbReference>
<feature type="compositionally biased region" description="Polar residues" evidence="21">
    <location>
        <begin position="1"/>
        <end position="14"/>
    </location>
</feature>
<organism evidence="25 26">
    <name type="scientific">Aspergillus arachidicola</name>
    <dbReference type="NCBI Taxonomy" id="656916"/>
    <lineage>
        <taxon>Eukaryota</taxon>
        <taxon>Fungi</taxon>
        <taxon>Dikarya</taxon>
        <taxon>Ascomycota</taxon>
        <taxon>Pezizomycotina</taxon>
        <taxon>Eurotiomycetes</taxon>
        <taxon>Eurotiomycetidae</taxon>
        <taxon>Eurotiales</taxon>
        <taxon>Aspergillaceae</taxon>
        <taxon>Aspergillus</taxon>
        <taxon>Aspergillus subgen. Circumdati</taxon>
    </lineage>
</organism>